<gene>
    <name evidence="4" type="ORF">DRF62_02290</name>
</gene>
<dbReference type="EMBL" id="QNVS01000003">
    <property type="protein sequence ID" value="REC57007.1"/>
    <property type="molecule type" value="Genomic_DNA"/>
</dbReference>
<comment type="caution">
    <text evidence="4">The sequence shown here is derived from an EMBL/GenBank/DDBJ whole genome shotgun (WGS) entry which is preliminary data.</text>
</comment>
<evidence type="ECO:0000313" key="5">
    <source>
        <dbReference type="Proteomes" id="UP000256512"/>
    </source>
</evidence>
<feature type="coiled-coil region" evidence="1">
    <location>
        <begin position="129"/>
        <end position="156"/>
    </location>
</feature>
<proteinExistence type="predicted"/>
<evidence type="ECO:0000256" key="1">
    <source>
        <dbReference type="SAM" id="Coils"/>
    </source>
</evidence>
<dbReference type="Pfam" id="PF19808">
    <property type="entry name" value="DUF6291"/>
    <property type="match status" value="1"/>
</dbReference>
<dbReference type="Proteomes" id="UP000256512">
    <property type="component" value="Unassembled WGS sequence"/>
</dbReference>
<evidence type="ECO:0000259" key="3">
    <source>
        <dbReference type="Pfam" id="PF19808"/>
    </source>
</evidence>
<organism evidence="4 5">
    <name type="scientific">Chryseobacterium piscium</name>
    <dbReference type="NCBI Taxonomy" id="333702"/>
    <lineage>
        <taxon>Bacteria</taxon>
        <taxon>Pseudomonadati</taxon>
        <taxon>Bacteroidota</taxon>
        <taxon>Flavobacteriia</taxon>
        <taxon>Flavobacteriales</taxon>
        <taxon>Weeksellaceae</taxon>
        <taxon>Chryseobacterium group</taxon>
        <taxon>Chryseobacterium</taxon>
    </lineage>
</organism>
<keyword evidence="1" id="KW-0175">Coiled coil</keyword>
<sequence>MAENKNTFVFYAEWKQDFEFLTDAEAGKLIKHLLQYVNDENPEFENEDRLLQFAAQKLKNVLKKDLKKYEEVCKKRSEAGKKGGVTSGKSRASKQEKASEANASISKQNERDNEYDNEYDNGILLEKESKDVVEEVADEQEKISDLKNLLKTKRQIQMDRLKMQHKLSDEQLRSKIDEFVEKKVSWEDDKWRNDSDMAKNFEFWLNKNPVPVNNFKNWSKQEFWDEIKAITGTVKQETKKEFFEHYAMTAQNGKMRFQGMDAWETKGMLKKWLNNKKQFAK</sequence>
<dbReference type="RefSeq" id="WP_115948905.1">
    <property type="nucleotide sequence ID" value="NZ_QNVS01000003.1"/>
</dbReference>
<feature type="region of interest" description="Disordered" evidence="2">
    <location>
        <begin position="77"/>
        <end position="116"/>
    </location>
</feature>
<name>A0A3D9BU26_9FLAO</name>
<dbReference type="AlphaFoldDB" id="A0A3D9BU26"/>
<reference evidence="4 5" key="1">
    <citation type="journal article" date="2006" name="Int. J. Syst. Evol. Microbiol.">
        <title>Chryseobacterium piscium sp. nov., isolated from fish of the South Atlantic Ocean off South Africa.</title>
        <authorList>
            <person name="de Beer H."/>
            <person name="Hugo C.J."/>
            <person name="Jooste P.J."/>
            <person name="Vancanneyt M."/>
            <person name="Coenye T."/>
            <person name="Vandamme P."/>
        </authorList>
    </citation>
    <scope>NUCLEOTIDE SEQUENCE [LARGE SCALE GENOMIC DNA]</scope>
    <source>
        <strain evidence="4 5">CCUG 51923</strain>
    </source>
</reference>
<evidence type="ECO:0000256" key="2">
    <source>
        <dbReference type="SAM" id="MobiDB-lite"/>
    </source>
</evidence>
<accession>A0A3D9BU26</accession>
<dbReference type="InterPro" id="IPR046258">
    <property type="entry name" value="DUF6291"/>
</dbReference>
<keyword evidence="5" id="KW-1185">Reference proteome</keyword>
<evidence type="ECO:0000313" key="4">
    <source>
        <dbReference type="EMBL" id="REC57007.1"/>
    </source>
</evidence>
<feature type="domain" description="DUF6291" evidence="3">
    <location>
        <begin position="7"/>
        <end position="85"/>
    </location>
</feature>
<protein>
    <recommendedName>
        <fullName evidence="3">DUF6291 domain-containing protein</fullName>
    </recommendedName>
</protein>